<evidence type="ECO:0000256" key="1">
    <source>
        <dbReference type="ARBA" id="ARBA00023015"/>
    </source>
</evidence>
<dbReference type="PANTHER" id="PTHR34236:SF1">
    <property type="entry name" value="DIMETHYL SULFOXIDE REDUCTASE TRANSCRIPTIONAL ACTIVATOR"/>
    <property type="match status" value="1"/>
</dbReference>
<organism evidence="5 6">
    <name type="scientific">Natronobacterium texcoconense</name>
    <dbReference type="NCBI Taxonomy" id="1095778"/>
    <lineage>
        <taxon>Archaea</taxon>
        <taxon>Methanobacteriati</taxon>
        <taxon>Methanobacteriota</taxon>
        <taxon>Stenosarchaea group</taxon>
        <taxon>Halobacteria</taxon>
        <taxon>Halobacteriales</taxon>
        <taxon>Natrialbaceae</taxon>
        <taxon>Natronobacterium</taxon>
    </lineage>
</organism>
<dbReference type="Pfam" id="PF24278">
    <property type="entry name" value="HVO_0513_N"/>
    <property type="match status" value="1"/>
</dbReference>
<keyword evidence="2" id="KW-0804">Transcription</keyword>
<feature type="domain" description="HTH bat-type" evidence="3">
    <location>
        <begin position="161"/>
        <end position="212"/>
    </location>
</feature>
<evidence type="ECO:0000256" key="2">
    <source>
        <dbReference type="ARBA" id="ARBA00023163"/>
    </source>
</evidence>
<sequence>MKRVRITIRPRDLDLPLAYEDATRNEDQFVSVRVVNWNITAPTAAFLLHVRGDLERFETLLERDPDVEEHELLSIADDECYCFVAGVGTTDARELWENFKRGSLMTVPPAEWNPDGSYTFTVVGRDEDIQTAVENVPAGASVDIDSVGGRRVAPDHVTDRLSDRQREAVRTAVELGHYEIPRRATTEDVARELECATSTAAEHLRKAEAKTLGTLFGE</sequence>
<dbReference type="AlphaFoldDB" id="A0A1H0ZV34"/>
<dbReference type="PANTHER" id="PTHR34236">
    <property type="entry name" value="DIMETHYL SULFOXIDE REDUCTASE TRANSCRIPTIONAL ACTIVATOR"/>
    <property type="match status" value="1"/>
</dbReference>
<dbReference type="InterPro" id="IPR007050">
    <property type="entry name" value="HTH_bacterioopsin"/>
</dbReference>
<gene>
    <name evidence="5" type="ORF">SAMN04489842_0448</name>
</gene>
<dbReference type="InterPro" id="IPR056493">
    <property type="entry name" value="HVO_0513_N"/>
</dbReference>
<proteinExistence type="predicted"/>
<dbReference type="Pfam" id="PF04967">
    <property type="entry name" value="HTH_10"/>
    <property type="match status" value="1"/>
</dbReference>
<evidence type="ECO:0000259" key="3">
    <source>
        <dbReference type="Pfam" id="PF04967"/>
    </source>
</evidence>
<reference evidence="6" key="1">
    <citation type="submission" date="2016-10" db="EMBL/GenBank/DDBJ databases">
        <authorList>
            <person name="Varghese N."/>
            <person name="Submissions S."/>
        </authorList>
    </citation>
    <scope>NUCLEOTIDE SEQUENCE [LARGE SCALE GENOMIC DNA]</scope>
    <source>
        <strain evidence="6">DSM 24767</strain>
    </source>
</reference>
<dbReference type="OrthoDB" id="27447at2157"/>
<evidence type="ECO:0000313" key="5">
    <source>
        <dbReference type="EMBL" id="SDQ31324.1"/>
    </source>
</evidence>
<name>A0A1H0ZV34_NATTX</name>
<dbReference type="Proteomes" id="UP000198848">
    <property type="component" value="Unassembled WGS sequence"/>
</dbReference>
<dbReference type="RefSeq" id="WP_090376700.1">
    <property type="nucleotide sequence ID" value="NZ_FNLC01000001.1"/>
</dbReference>
<keyword evidence="1" id="KW-0805">Transcription regulation</keyword>
<keyword evidence="6" id="KW-1185">Reference proteome</keyword>
<dbReference type="EMBL" id="FNLC01000001">
    <property type="protein sequence ID" value="SDQ31324.1"/>
    <property type="molecule type" value="Genomic_DNA"/>
</dbReference>
<feature type="domain" description="HVO-0513-like N-terminal" evidence="4">
    <location>
        <begin position="42"/>
        <end position="148"/>
    </location>
</feature>
<protein>
    <submittedName>
        <fullName evidence="5">HTH DNA binding domain-containing protein</fullName>
    </submittedName>
</protein>
<evidence type="ECO:0000259" key="4">
    <source>
        <dbReference type="Pfam" id="PF24278"/>
    </source>
</evidence>
<accession>A0A1H0ZV34</accession>
<evidence type="ECO:0000313" key="6">
    <source>
        <dbReference type="Proteomes" id="UP000198848"/>
    </source>
</evidence>